<dbReference type="KEGG" id="dfa:DFA_00941"/>
<sequence>MIRPSHYSNSNLLNDKTSTSFSYYPLSSLSLHQHQLSFNDFLSSSSSSSSVKYYSSSSSSSIPKLESDTNEYEIQITERCSNELNRVKNEIKDEETRLRVMVDTGGCSGFQYIIKVDKNLQEDDVVFIKDGAEVIIDKISLDMMKGSVIDYESELMRIIQIP</sequence>
<dbReference type="GO" id="GO:0005739">
    <property type="term" value="C:mitochondrion"/>
    <property type="evidence" value="ECO:0007669"/>
    <property type="project" value="TreeGrafter"/>
</dbReference>
<dbReference type="InterPro" id="IPR016092">
    <property type="entry name" value="ATAP"/>
</dbReference>
<dbReference type="NCBIfam" id="TIGR00049">
    <property type="entry name" value="iron-sulfur cluster assembly accessory protein"/>
    <property type="match status" value="1"/>
</dbReference>
<name>F4PUP9_CACFS</name>
<dbReference type="PANTHER" id="PTHR43011">
    <property type="entry name" value="IRON-SULFUR CLUSTER ASSEMBLY 2 HOMOLOG, MITOCHONDRIAL"/>
    <property type="match status" value="1"/>
</dbReference>
<dbReference type="GO" id="GO:0016226">
    <property type="term" value="P:iron-sulfur cluster assembly"/>
    <property type="evidence" value="ECO:0007669"/>
    <property type="project" value="InterPro"/>
</dbReference>
<evidence type="ECO:0000256" key="1">
    <source>
        <dbReference type="ARBA" id="ARBA00006718"/>
    </source>
</evidence>
<gene>
    <name evidence="4" type="ORF">DFA_00941</name>
</gene>
<dbReference type="GO" id="GO:0051537">
    <property type="term" value="F:2 iron, 2 sulfur cluster binding"/>
    <property type="evidence" value="ECO:0007669"/>
    <property type="project" value="TreeGrafter"/>
</dbReference>
<dbReference type="AlphaFoldDB" id="F4PUP9"/>
<dbReference type="OrthoDB" id="1938621at2759"/>
<dbReference type="GO" id="GO:0051539">
    <property type="term" value="F:4 iron, 4 sulfur cluster binding"/>
    <property type="evidence" value="ECO:0007669"/>
    <property type="project" value="TreeGrafter"/>
</dbReference>
<dbReference type="Pfam" id="PF01521">
    <property type="entry name" value="Fe-S_biosyn"/>
    <property type="match status" value="1"/>
</dbReference>
<dbReference type="GO" id="GO:0005506">
    <property type="term" value="F:iron ion binding"/>
    <property type="evidence" value="ECO:0007669"/>
    <property type="project" value="TreeGrafter"/>
</dbReference>
<keyword evidence="5" id="KW-1185">Reference proteome</keyword>
<dbReference type="SUPFAM" id="SSF89360">
    <property type="entry name" value="HesB-like domain"/>
    <property type="match status" value="1"/>
</dbReference>
<dbReference type="RefSeq" id="XP_004358918.1">
    <property type="nucleotide sequence ID" value="XM_004358861.1"/>
</dbReference>
<proteinExistence type="inferred from homology"/>
<protein>
    <submittedName>
        <fullName evidence="4">HesB/YadR/YfhF domain-containing protein</fullName>
    </submittedName>
</protein>
<evidence type="ECO:0000259" key="3">
    <source>
        <dbReference type="Pfam" id="PF01521"/>
    </source>
</evidence>
<accession>F4PUP9</accession>
<dbReference type="InterPro" id="IPR000361">
    <property type="entry name" value="ATAP_core_dom"/>
</dbReference>
<evidence type="ECO:0000313" key="4">
    <source>
        <dbReference type="EMBL" id="EGG21068.1"/>
    </source>
</evidence>
<dbReference type="STRING" id="1054147.F4PUP9"/>
<feature type="domain" description="Core" evidence="3">
    <location>
        <begin position="73"/>
        <end position="156"/>
    </location>
</feature>
<dbReference type="Gene3D" id="2.60.300.12">
    <property type="entry name" value="HesB-like domain"/>
    <property type="match status" value="1"/>
</dbReference>
<evidence type="ECO:0000313" key="5">
    <source>
        <dbReference type="Proteomes" id="UP000007797"/>
    </source>
</evidence>
<reference evidence="5" key="1">
    <citation type="journal article" date="2011" name="Genome Res.">
        <title>Phylogeny-wide analysis of social amoeba genomes highlights ancient origins for complex intercellular communication.</title>
        <authorList>
            <person name="Heidel A.J."/>
            <person name="Lawal H.M."/>
            <person name="Felder M."/>
            <person name="Schilde C."/>
            <person name="Helps N.R."/>
            <person name="Tunggal B."/>
            <person name="Rivero F."/>
            <person name="John U."/>
            <person name="Schleicher M."/>
            <person name="Eichinger L."/>
            <person name="Platzer M."/>
            <person name="Noegel A.A."/>
            <person name="Schaap P."/>
            <person name="Gloeckner G."/>
        </authorList>
    </citation>
    <scope>NUCLEOTIDE SEQUENCE [LARGE SCALE GENOMIC DNA]</scope>
    <source>
        <strain evidence="5">SH3</strain>
    </source>
</reference>
<keyword evidence="2" id="KW-0175">Coiled coil</keyword>
<dbReference type="InterPro" id="IPR035903">
    <property type="entry name" value="HesB-like_dom_sf"/>
</dbReference>
<dbReference type="OMA" id="IQITERC"/>
<dbReference type="GeneID" id="14872874"/>
<evidence type="ECO:0000256" key="2">
    <source>
        <dbReference type="SAM" id="Coils"/>
    </source>
</evidence>
<dbReference type="EMBL" id="GL883010">
    <property type="protein sequence ID" value="EGG21068.1"/>
    <property type="molecule type" value="Genomic_DNA"/>
</dbReference>
<dbReference type="Proteomes" id="UP000007797">
    <property type="component" value="Unassembled WGS sequence"/>
</dbReference>
<comment type="similarity">
    <text evidence="1">Belongs to the HesB/IscA family.</text>
</comment>
<feature type="coiled-coil region" evidence="2">
    <location>
        <begin position="77"/>
        <end position="104"/>
    </location>
</feature>
<organism evidence="4 5">
    <name type="scientific">Cavenderia fasciculata</name>
    <name type="common">Slime mold</name>
    <name type="synonym">Dictyostelium fasciculatum</name>
    <dbReference type="NCBI Taxonomy" id="261658"/>
    <lineage>
        <taxon>Eukaryota</taxon>
        <taxon>Amoebozoa</taxon>
        <taxon>Evosea</taxon>
        <taxon>Eumycetozoa</taxon>
        <taxon>Dictyostelia</taxon>
        <taxon>Acytosteliales</taxon>
        <taxon>Cavenderiaceae</taxon>
        <taxon>Cavenderia</taxon>
    </lineage>
</organism>
<dbReference type="PANTHER" id="PTHR43011:SF1">
    <property type="entry name" value="IRON-SULFUR CLUSTER ASSEMBLY 2 HOMOLOG, MITOCHONDRIAL"/>
    <property type="match status" value="1"/>
</dbReference>